<dbReference type="SUPFAM" id="SSF55729">
    <property type="entry name" value="Acyl-CoA N-acyltransferases (Nat)"/>
    <property type="match status" value="1"/>
</dbReference>
<name>A0ABW8QWE3_9PSED</name>
<keyword evidence="1 4" id="KW-0808">Transferase</keyword>
<dbReference type="Gene3D" id="3.40.630.30">
    <property type="match status" value="1"/>
</dbReference>
<evidence type="ECO:0000256" key="1">
    <source>
        <dbReference type="ARBA" id="ARBA00022679"/>
    </source>
</evidence>
<dbReference type="PROSITE" id="PS51186">
    <property type="entry name" value="GNAT"/>
    <property type="match status" value="1"/>
</dbReference>
<dbReference type="Proteomes" id="UP001623008">
    <property type="component" value="Unassembled WGS sequence"/>
</dbReference>
<gene>
    <name evidence="4" type="ORF">ACJEBJ_07350</name>
</gene>
<dbReference type="PANTHER" id="PTHR43877">
    <property type="entry name" value="AMINOALKYLPHOSPHONATE N-ACETYLTRANSFERASE-RELATED-RELATED"/>
    <property type="match status" value="1"/>
</dbReference>
<dbReference type="Pfam" id="PF00583">
    <property type="entry name" value="Acetyltransf_1"/>
    <property type="match status" value="1"/>
</dbReference>
<keyword evidence="5" id="KW-1185">Reference proteome</keyword>
<comment type="caution">
    <text evidence="4">The sequence shown here is derived from an EMBL/GenBank/DDBJ whole genome shotgun (WGS) entry which is preliminary data.</text>
</comment>
<dbReference type="InterPro" id="IPR000182">
    <property type="entry name" value="GNAT_dom"/>
</dbReference>
<proteinExistence type="predicted"/>
<dbReference type="PANTHER" id="PTHR43877:SF2">
    <property type="entry name" value="AMINOALKYLPHOSPHONATE N-ACETYLTRANSFERASE-RELATED"/>
    <property type="match status" value="1"/>
</dbReference>
<dbReference type="RefSeq" id="WP_406597010.1">
    <property type="nucleotide sequence ID" value="NZ_JBJHQF010000008.1"/>
</dbReference>
<dbReference type="GO" id="GO:0016746">
    <property type="term" value="F:acyltransferase activity"/>
    <property type="evidence" value="ECO:0007669"/>
    <property type="project" value="UniProtKB-KW"/>
</dbReference>
<dbReference type="EMBL" id="JBJHQF010000008">
    <property type="protein sequence ID" value="MFK9003934.1"/>
    <property type="molecule type" value="Genomic_DNA"/>
</dbReference>
<evidence type="ECO:0000313" key="4">
    <source>
        <dbReference type="EMBL" id="MFK9003934.1"/>
    </source>
</evidence>
<dbReference type="InterPro" id="IPR050832">
    <property type="entry name" value="Bact_Acetyltransf"/>
</dbReference>
<feature type="domain" description="N-acetyltransferase" evidence="3">
    <location>
        <begin position="2"/>
        <end position="172"/>
    </location>
</feature>
<evidence type="ECO:0000259" key="3">
    <source>
        <dbReference type="PROSITE" id="PS51186"/>
    </source>
</evidence>
<dbReference type="InterPro" id="IPR016181">
    <property type="entry name" value="Acyl_CoA_acyltransferase"/>
</dbReference>
<dbReference type="CDD" id="cd04301">
    <property type="entry name" value="NAT_SF"/>
    <property type="match status" value="1"/>
</dbReference>
<evidence type="ECO:0000313" key="5">
    <source>
        <dbReference type="Proteomes" id="UP001623008"/>
    </source>
</evidence>
<organism evidence="4 5">
    <name type="scientific">Pseudomonas pergaminensis</name>
    <dbReference type="NCBI Taxonomy" id="2853159"/>
    <lineage>
        <taxon>Bacteria</taxon>
        <taxon>Pseudomonadati</taxon>
        <taxon>Pseudomonadota</taxon>
        <taxon>Gammaproteobacteria</taxon>
        <taxon>Pseudomonadales</taxon>
        <taxon>Pseudomonadaceae</taxon>
        <taxon>Pseudomonas</taxon>
    </lineage>
</organism>
<protein>
    <submittedName>
        <fullName evidence="4">GNAT family N-acetyltransferase</fullName>
        <ecNumber evidence="4">2.3.-.-</ecNumber>
    </submittedName>
</protein>
<evidence type="ECO:0000256" key="2">
    <source>
        <dbReference type="ARBA" id="ARBA00023315"/>
    </source>
</evidence>
<keyword evidence="2 4" id="KW-0012">Acyltransferase</keyword>
<sequence>MLRIHQATHADIEALREVGCTTYREHFAPIWSPAGLQAFLDRDFSHDALRRSLALSDSQLWLLASDDSAQVVGLAKINWSAPAPVTGETGAELRKIYFLKAAAGRGYGKQFMQFICERALQRGERMVWLTVLKSNPDARRFYEAFGFKQIGEIPFKTDLADIGLDVMRLELKPLGE</sequence>
<reference evidence="4 5" key="1">
    <citation type="submission" date="2024-11" db="EMBL/GenBank/DDBJ databases">
        <authorList>
            <person name="Lucas J.A."/>
        </authorList>
    </citation>
    <scope>NUCLEOTIDE SEQUENCE [LARGE SCALE GENOMIC DNA]</scope>
    <source>
        <strain evidence="4 5">Z 7.15</strain>
    </source>
</reference>
<dbReference type="EC" id="2.3.-.-" evidence="4"/>
<accession>A0ABW8QWE3</accession>